<dbReference type="InterPro" id="IPR050309">
    <property type="entry name" value="Type-B_Carboxylest/Lipase"/>
</dbReference>
<dbReference type="SUPFAM" id="SSF53474">
    <property type="entry name" value="alpha/beta-Hydrolases"/>
    <property type="match status" value="1"/>
</dbReference>
<evidence type="ECO:0000313" key="6">
    <source>
        <dbReference type="Proteomes" id="UP001583177"/>
    </source>
</evidence>
<organism evidence="5 6">
    <name type="scientific">Diaporthe australafricana</name>
    <dbReference type="NCBI Taxonomy" id="127596"/>
    <lineage>
        <taxon>Eukaryota</taxon>
        <taxon>Fungi</taxon>
        <taxon>Dikarya</taxon>
        <taxon>Ascomycota</taxon>
        <taxon>Pezizomycotina</taxon>
        <taxon>Sordariomycetes</taxon>
        <taxon>Sordariomycetidae</taxon>
        <taxon>Diaporthales</taxon>
        <taxon>Diaporthaceae</taxon>
        <taxon>Diaporthe</taxon>
    </lineage>
</organism>
<dbReference type="Gene3D" id="3.40.50.1820">
    <property type="entry name" value="alpha/beta hydrolase"/>
    <property type="match status" value="1"/>
</dbReference>
<evidence type="ECO:0000256" key="1">
    <source>
        <dbReference type="ARBA" id="ARBA00005964"/>
    </source>
</evidence>
<comment type="caution">
    <text evidence="5">The sequence shown here is derived from an EMBL/GenBank/DDBJ whole genome shotgun (WGS) entry which is preliminary data.</text>
</comment>
<evidence type="ECO:0000313" key="5">
    <source>
        <dbReference type="EMBL" id="KAL1882811.1"/>
    </source>
</evidence>
<comment type="similarity">
    <text evidence="1 3">Belongs to the type-B carboxylesterase/lipase family.</text>
</comment>
<protein>
    <recommendedName>
        <fullName evidence="3">Carboxylic ester hydrolase</fullName>
        <ecNumber evidence="3">3.1.1.-</ecNumber>
    </recommendedName>
</protein>
<keyword evidence="6" id="KW-1185">Reference proteome</keyword>
<dbReference type="PROSITE" id="PS00122">
    <property type="entry name" value="CARBOXYLESTERASE_B_1"/>
    <property type="match status" value="1"/>
</dbReference>
<sequence>MASSLLVLLSLVASGSWAKCVSNSGLISRVNNATSPNSGACINSTADPVVDLNYALYAPQITSSPDARTYYNFSNIRYAAPPVDSLRFQLPEEPVNNRSVGVQDGTYGKICPQSYTPWQNSKLVTAPPGELESEDCLFLDVVVPDNVWSQRCNTSRPVIVWIHGGGFQIGAKWGGPMTNPLGLQDRSFDEDGEGVIWVGFNYRLGALGWLQGETFASAGGVPNVGFQDQRKALEWVQNYIHLFGGDASRVTVMGESAGGGSILHHITAYGGKKDAPQFQQAILQSPAYVPRPYASQAEDSFSIFLERANASSLADLVALDTYDLQIASKLSQSTDFYGTFQFGPAPDGSYVPDLPEKLLASGQYHKDVKVIVAHNTFEGQKYTDPAATNSSAFDTYMKLYFPEMPEAVLKELSAEVYPAVYNDSSVPWATPFDRLMYAVADFTFTCHAYYTGEALGAGNGVAEAYSYLFSVPPGTHTLDVNYSFYVNSTWSTLVTNATLAGILQGYLTTFAETGDPNREGLPAFPVYGEEFADLNLNQTFVDVVKDPAANSRCDWWREASYV</sequence>
<dbReference type="InterPro" id="IPR019826">
    <property type="entry name" value="Carboxylesterase_B_AS"/>
</dbReference>
<dbReference type="InterPro" id="IPR019819">
    <property type="entry name" value="Carboxylesterase_B_CS"/>
</dbReference>
<dbReference type="Pfam" id="PF00135">
    <property type="entry name" value="COesterase"/>
    <property type="match status" value="1"/>
</dbReference>
<dbReference type="Proteomes" id="UP001583177">
    <property type="component" value="Unassembled WGS sequence"/>
</dbReference>
<dbReference type="PROSITE" id="PS00941">
    <property type="entry name" value="CARBOXYLESTERASE_B_2"/>
    <property type="match status" value="1"/>
</dbReference>
<accession>A0ABR3Y3D4</accession>
<dbReference type="EMBL" id="JAWRVE010000003">
    <property type="protein sequence ID" value="KAL1882811.1"/>
    <property type="molecule type" value="Genomic_DNA"/>
</dbReference>
<dbReference type="EC" id="3.1.1.-" evidence="3"/>
<reference evidence="5 6" key="1">
    <citation type="journal article" date="2024" name="IMA Fungus">
        <title>IMA Genome - F19 : A genome assembly and annotation guide to empower mycologists, including annotated draft genome sequences of Ceratocystis pirilliformis, Diaporthe australafricana, Fusarium ophioides, Paecilomyces lecythidis, and Sporothrix stenoceras.</title>
        <authorList>
            <person name="Aylward J."/>
            <person name="Wilson A.M."/>
            <person name="Visagie C.M."/>
            <person name="Spraker J."/>
            <person name="Barnes I."/>
            <person name="Buitendag C."/>
            <person name="Ceriani C."/>
            <person name="Del Mar Angel L."/>
            <person name="du Plessis D."/>
            <person name="Fuchs T."/>
            <person name="Gasser K."/>
            <person name="Kramer D."/>
            <person name="Li W."/>
            <person name="Munsamy K."/>
            <person name="Piso A."/>
            <person name="Price J.L."/>
            <person name="Sonnekus B."/>
            <person name="Thomas C."/>
            <person name="van der Nest A."/>
            <person name="van Dijk A."/>
            <person name="van Heerden A."/>
            <person name="van Vuuren N."/>
            <person name="Yilmaz N."/>
            <person name="Duong T.A."/>
            <person name="van der Merwe N.A."/>
            <person name="Wingfield M.J."/>
            <person name="Wingfield B.D."/>
        </authorList>
    </citation>
    <scope>NUCLEOTIDE SEQUENCE [LARGE SCALE GENOMIC DNA]</scope>
    <source>
        <strain evidence="5 6">CMW 18300</strain>
    </source>
</reference>
<keyword evidence="3" id="KW-0732">Signal</keyword>
<keyword evidence="2 3" id="KW-0378">Hydrolase</keyword>
<dbReference type="PANTHER" id="PTHR11559">
    <property type="entry name" value="CARBOXYLESTERASE"/>
    <property type="match status" value="1"/>
</dbReference>
<evidence type="ECO:0000256" key="3">
    <source>
        <dbReference type="RuleBase" id="RU361235"/>
    </source>
</evidence>
<dbReference type="InterPro" id="IPR029058">
    <property type="entry name" value="AB_hydrolase_fold"/>
</dbReference>
<feature type="chain" id="PRO_5044972643" description="Carboxylic ester hydrolase" evidence="3">
    <location>
        <begin position="19"/>
        <end position="562"/>
    </location>
</feature>
<feature type="domain" description="Carboxylesterase type B" evidence="4">
    <location>
        <begin position="61"/>
        <end position="555"/>
    </location>
</feature>
<name>A0ABR3Y3D4_9PEZI</name>
<gene>
    <name evidence="5" type="ORF">Daus18300_000449</name>
</gene>
<evidence type="ECO:0000256" key="2">
    <source>
        <dbReference type="ARBA" id="ARBA00022801"/>
    </source>
</evidence>
<dbReference type="InterPro" id="IPR002018">
    <property type="entry name" value="CarbesteraseB"/>
</dbReference>
<proteinExistence type="inferred from homology"/>
<feature type="signal peptide" evidence="3">
    <location>
        <begin position="1"/>
        <end position="18"/>
    </location>
</feature>
<evidence type="ECO:0000259" key="4">
    <source>
        <dbReference type="Pfam" id="PF00135"/>
    </source>
</evidence>